<evidence type="ECO:0000256" key="5">
    <source>
        <dbReference type="ARBA" id="ARBA00022588"/>
    </source>
</evidence>
<feature type="compositionally biased region" description="Polar residues" evidence="15">
    <location>
        <begin position="362"/>
        <end position="390"/>
    </location>
</feature>
<dbReference type="GO" id="GO:0016607">
    <property type="term" value="C:nuclear speck"/>
    <property type="evidence" value="ECO:0007669"/>
    <property type="project" value="UniProtKB-SubCell"/>
</dbReference>
<feature type="compositionally biased region" description="Polar residues" evidence="15">
    <location>
        <begin position="77"/>
        <end position="88"/>
    </location>
</feature>
<dbReference type="PANTHER" id="PTHR21737">
    <property type="entry name" value="POLYGLUTAMINE BINDING PROTEIN 1/MARVEL MEMBRANE-ASSOCIATING DOMAIN CONTAINING 3"/>
    <property type="match status" value="1"/>
</dbReference>
<evidence type="ECO:0000256" key="14">
    <source>
        <dbReference type="ARBA" id="ARBA00046362"/>
    </source>
</evidence>
<keyword evidence="6" id="KW-0507">mRNA processing</keyword>
<evidence type="ECO:0000256" key="1">
    <source>
        <dbReference type="ARBA" id="ARBA00004324"/>
    </source>
</evidence>
<dbReference type="Gene3D" id="2.20.70.10">
    <property type="match status" value="2"/>
</dbReference>
<keyword evidence="10" id="KW-0804">Transcription</keyword>
<dbReference type="PROSITE" id="PS50020">
    <property type="entry name" value="WW_DOMAIN_2"/>
    <property type="match status" value="2"/>
</dbReference>
<dbReference type="IntAct" id="A0A1D6G698">
    <property type="interactions" value="1"/>
</dbReference>
<keyword evidence="12" id="KW-0539">Nucleus</keyword>
<feature type="region of interest" description="Disordered" evidence="15">
    <location>
        <begin position="362"/>
        <end position="494"/>
    </location>
</feature>
<dbReference type="GO" id="GO:0008380">
    <property type="term" value="P:RNA splicing"/>
    <property type="evidence" value="ECO:0007669"/>
    <property type="project" value="UniProtKB-KW"/>
</dbReference>
<comment type="subunit">
    <text evidence="14">Interacts with POU3F2/Brn-2, ATXN1, TXNL4A, HTT and AR. Interaction with ATXN1 correlates positively with the length of the polyglutamine tract. Interacts with RNA polymerase II large subunit in a phosphorylation-dependent manner. Forms a ternary complex with ATXN1 mutant and phosphorylated RNA polymerase II. Interacts (via C-terminus) with TXNL4A and CD2BP2. Interacts (via WW domain) with ATN1 and SF3B1, and may interact with additional splice factors. Interacts (via WW domain) with WBP11; Leading to reduce interaction between PQBP1 and TXNL4A. Interacts with CAPRIN1. Interacts with DDX1. Interacts with SFPQ. Interacts with KHSRP.</text>
</comment>
<dbReference type="EMBL" id="CM000784">
    <property type="protein sequence ID" value="AQK98718.1"/>
    <property type="molecule type" value="Genomic_DNA"/>
</dbReference>
<feature type="compositionally biased region" description="Basic residues" evidence="15">
    <location>
        <begin position="396"/>
        <end position="405"/>
    </location>
</feature>
<evidence type="ECO:0000256" key="7">
    <source>
        <dbReference type="ARBA" id="ARBA00022737"/>
    </source>
</evidence>
<evidence type="ECO:0000256" key="15">
    <source>
        <dbReference type="SAM" id="MobiDB-lite"/>
    </source>
</evidence>
<keyword evidence="8" id="KW-0391">Immunity</keyword>
<sequence length="494" mass="54087">MDNSQNQPPPPGVGTWPQTPPSHPPQCHADPQSYHPQFAARPDNASANNSGSSANIESAVQEAVLHAQDIETQQVIQNQRYANTTSEPTKYGEDLLSNRRDPNALKEHLLKMTADHRAEMASKRGKPLHPNNGNCEIGNGYGVPGGGAYYAANLPSPQMNKPRDETDKAKCANDLPDFLKQRLRARGILKDETTNKNYTSTQTLQVDSQEIENKSAQELPPGWIEVKDPTTGAPYFYNQSTGVSQWDRPDSVVNIMQHQVSPSLPENWEEAIDKSTGHKYYYNTKTQTTQWEPPTSVNTSVRPPASTNTAVEPVAQAADIWNSQMQRCLGCGGWGVGLVQPWGYCNHCTRVQNRPFQQYPSYTNNTMHASGNNAPKAQGNVSAKNRSSSKPPLGKPNRKDHRKRNRPEDDELDPMDPSSYSDAPRGGWVVGLKGVQPRAADTTAAGPLFQQRPYPSPGAVLRKNAEVATHGKKRGGMAPITKRGDGSDGLGEAD</sequence>
<keyword evidence="7" id="KW-0677">Repeat</keyword>
<evidence type="ECO:0000256" key="13">
    <source>
        <dbReference type="ARBA" id="ARBA00042167"/>
    </source>
</evidence>
<accession>A0A1D6G698</accession>
<dbReference type="InParanoid" id="A0A1D6G698"/>
<evidence type="ECO:0000313" key="17">
    <source>
        <dbReference type="EMBL" id="AQK98718.1"/>
    </source>
</evidence>
<proteinExistence type="predicted"/>
<evidence type="ECO:0000256" key="12">
    <source>
        <dbReference type="ARBA" id="ARBA00023242"/>
    </source>
</evidence>
<reference evidence="17" key="1">
    <citation type="submission" date="2015-12" db="EMBL/GenBank/DDBJ databases">
        <title>Update maize B73 reference genome by single molecule sequencing technologies.</title>
        <authorList>
            <consortium name="Maize Genome Sequencing Project"/>
            <person name="Ware D."/>
        </authorList>
    </citation>
    <scope>NUCLEOTIDE SEQUENCE</scope>
    <source>
        <tissue evidence="17">Seedling</tissue>
    </source>
</reference>
<evidence type="ECO:0000259" key="16">
    <source>
        <dbReference type="PROSITE" id="PS50020"/>
    </source>
</evidence>
<comment type="subcellular location">
    <subcellularLocation>
        <location evidence="2">Cytoplasmic granule</location>
    </subcellularLocation>
    <subcellularLocation>
        <location evidence="1">Nucleus speckle</location>
    </subcellularLocation>
</comment>
<evidence type="ECO:0000256" key="3">
    <source>
        <dbReference type="ARBA" id="ARBA00021117"/>
    </source>
</evidence>
<evidence type="ECO:0000256" key="11">
    <source>
        <dbReference type="ARBA" id="ARBA00023187"/>
    </source>
</evidence>
<name>A0A1D6G698_MAIZE</name>
<dbReference type="FunCoup" id="A0A1D6G698">
    <property type="interactions" value="1861"/>
</dbReference>
<dbReference type="GO" id="GO:0045087">
    <property type="term" value="P:innate immune response"/>
    <property type="evidence" value="ECO:0007669"/>
    <property type="project" value="UniProtKB-KW"/>
</dbReference>
<keyword evidence="11" id="KW-0508">mRNA splicing</keyword>
<dbReference type="CDD" id="cd00201">
    <property type="entry name" value="WW"/>
    <property type="match status" value="2"/>
</dbReference>
<keyword evidence="9" id="KW-0805">Transcription regulation</keyword>
<dbReference type="ExpressionAtlas" id="A0A1D6G698">
    <property type="expression patterns" value="baseline and differential"/>
</dbReference>
<dbReference type="STRING" id="4577.A0A1D6G698"/>
<organism evidence="17">
    <name type="scientific">Zea mays</name>
    <name type="common">Maize</name>
    <dbReference type="NCBI Taxonomy" id="4577"/>
    <lineage>
        <taxon>Eukaryota</taxon>
        <taxon>Viridiplantae</taxon>
        <taxon>Streptophyta</taxon>
        <taxon>Embryophyta</taxon>
        <taxon>Tracheophyta</taxon>
        <taxon>Spermatophyta</taxon>
        <taxon>Magnoliopsida</taxon>
        <taxon>Liliopsida</taxon>
        <taxon>Poales</taxon>
        <taxon>Poaceae</taxon>
        <taxon>PACMAD clade</taxon>
        <taxon>Panicoideae</taxon>
        <taxon>Andropogonodae</taxon>
        <taxon>Andropogoneae</taxon>
        <taxon>Tripsacinae</taxon>
        <taxon>Zea</taxon>
    </lineage>
</organism>
<evidence type="ECO:0000256" key="4">
    <source>
        <dbReference type="ARBA" id="ARBA00022553"/>
    </source>
</evidence>
<dbReference type="Gene3D" id="3.40.30.10">
    <property type="entry name" value="Glutaredoxin"/>
    <property type="match status" value="1"/>
</dbReference>
<dbReference type="SUPFAM" id="SSF51045">
    <property type="entry name" value="WW domain"/>
    <property type="match status" value="2"/>
</dbReference>
<evidence type="ECO:0000256" key="2">
    <source>
        <dbReference type="ARBA" id="ARBA00004463"/>
    </source>
</evidence>
<evidence type="ECO:0000256" key="6">
    <source>
        <dbReference type="ARBA" id="ARBA00022664"/>
    </source>
</evidence>
<dbReference type="SMART" id="SM00456">
    <property type="entry name" value="WW"/>
    <property type="match status" value="2"/>
</dbReference>
<dbReference type="PANTHER" id="PTHR21737:SF3">
    <property type="entry name" value="POLYGLUTAMINE-BINDING PROTEIN 1"/>
    <property type="match status" value="1"/>
</dbReference>
<dbReference type="PROSITE" id="PS01159">
    <property type="entry name" value="WW_DOMAIN_1"/>
    <property type="match status" value="2"/>
</dbReference>
<dbReference type="Pfam" id="PF00397">
    <property type="entry name" value="WW"/>
    <property type="match status" value="2"/>
</dbReference>
<feature type="compositionally biased region" description="Pro residues" evidence="15">
    <location>
        <begin position="7"/>
        <end position="24"/>
    </location>
</feature>
<evidence type="ECO:0000256" key="8">
    <source>
        <dbReference type="ARBA" id="ARBA00022859"/>
    </source>
</evidence>
<dbReference type="SMR" id="A0A1D6G698"/>
<feature type="region of interest" description="Disordered" evidence="15">
    <location>
        <begin position="77"/>
        <end position="97"/>
    </location>
</feature>
<keyword evidence="4" id="KW-0597">Phosphoprotein</keyword>
<keyword evidence="5" id="KW-0399">Innate immunity</keyword>
<gene>
    <name evidence="17" type="ORF">ZEAMMB73_Zm00001d012060</name>
</gene>
<dbReference type="GO" id="GO:0006397">
    <property type="term" value="P:mRNA processing"/>
    <property type="evidence" value="ECO:0007669"/>
    <property type="project" value="UniProtKB-KW"/>
</dbReference>
<feature type="domain" description="WW" evidence="16">
    <location>
        <begin position="217"/>
        <end position="251"/>
    </location>
</feature>
<dbReference type="InterPro" id="IPR036020">
    <property type="entry name" value="WW_dom_sf"/>
</dbReference>
<evidence type="ECO:0000256" key="9">
    <source>
        <dbReference type="ARBA" id="ARBA00023015"/>
    </source>
</evidence>
<feature type="region of interest" description="Disordered" evidence="15">
    <location>
        <begin position="1"/>
        <end position="55"/>
    </location>
</feature>
<dbReference type="InterPro" id="IPR001202">
    <property type="entry name" value="WW_dom"/>
</dbReference>
<evidence type="ECO:0000256" key="10">
    <source>
        <dbReference type="ARBA" id="ARBA00023163"/>
    </source>
</evidence>
<dbReference type="AlphaFoldDB" id="A0A1D6G698"/>
<feature type="domain" description="WW" evidence="16">
    <location>
        <begin position="262"/>
        <end position="296"/>
    </location>
</feature>
<feature type="compositionally biased region" description="Low complexity" evidence="15">
    <location>
        <begin position="44"/>
        <end position="55"/>
    </location>
</feature>
<protein>
    <recommendedName>
        <fullName evidence="3">Polyglutamine-binding protein 1</fullName>
    </recommendedName>
    <alternativeName>
        <fullName evidence="13">Polyglutamine tract-binding protein 1</fullName>
    </alternativeName>
</protein>